<feature type="compositionally biased region" description="Basic and acidic residues" evidence="1">
    <location>
        <begin position="60"/>
        <end position="71"/>
    </location>
</feature>
<dbReference type="CDD" id="cd02257">
    <property type="entry name" value="Peptidase_C19"/>
    <property type="match status" value="1"/>
</dbReference>
<evidence type="ECO:0000313" key="3">
    <source>
        <dbReference type="EMBL" id="KAL2038309.1"/>
    </source>
</evidence>
<dbReference type="InterPro" id="IPR028889">
    <property type="entry name" value="USP"/>
</dbReference>
<dbReference type="PROSITE" id="PS50235">
    <property type="entry name" value="USP_3"/>
    <property type="match status" value="1"/>
</dbReference>
<dbReference type="InterPro" id="IPR050185">
    <property type="entry name" value="Ub_carboxyl-term_hydrolase"/>
</dbReference>
<dbReference type="PANTHER" id="PTHR21646">
    <property type="entry name" value="UBIQUITIN CARBOXYL-TERMINAL HYDROLASE"/>
    <property type="match status" value="1"/>
</dbReference>
<feature type="domain" description="USP" evidence="2">
    <location>
        <begin position="378"/>
        <end position="725"/>
    </location>
</feature>
<evidence type="ECO:0000259" key="2">
    <source>
        <dbReference type="PROSITE" id="PS50235"/>
    </source>
</evidence>
<evidence type="ECO:0000313" key="4">
    <source>
        <dbReference type="Proteomes" id="UP001590950"/>
    </source>
</evidence>
<comment type="caution">
    <text evidence="3">The sequence shown here is derived from an EMBL/GenBank/DDBJ whole genome shotgun (WGS) entry which is preliminary data.</text>
</comment>
<dbReference type="InterPro" id="IPR001394">
    <property type="entry name" value="Peptidase_C19_UCH"/>
</dbReference>
<dbReference type="SUPFAM" id="SSF54001">
    <property type="entry name" value="Cysteine proteinases"/>
    <property type="match status" value="1"/>
</dbReference>
<feature type="compositionally biased region" description="Polar residues" evidence="1">
    <location>
        <begin position="264"/>
        <end position="273"/>
    </location>
</feature>
<keyword evidence="4" id="KW-1185">Reference proteome</keyword>
<sequence>MSREQVQAALRKLVEARKVKARKQEVLRKKKSAEERGKRCDEHHDQSHGPAEVVPTLLEDEPRRYSKRKAEDDNDEDADHGQHSAKKAKTGKIPIYRDGKSKSGKLSNATMEHLEALRTRNQGNGPVEPTFPPYVFQLLTDVWLQYTGTIATIQSALTRKDPNTHRNLKPPRKGRSTRTPSRLPTTELSTNMQKELHRQAVGPVDRSVADAQRAVSGDVSGPGRKRKLEAEDEPLADDASAPSAKKVKLDDEYGHKPVECPKTEMTTNPSQVKTKAAGQININSADKRPRSLGVTGEKCPHVGKVAMSVILDCWTLTAVKNTKITRKMTVENEPTRNEGAQNAIPRIPPNPGPSNRQTQGQQANPQGEESGLAPPNPVGLQNFHFACYANTTIQALARSPEFSEHYRALAAAHGINAKVAAFVAAHAVDLEKPGRTTKRTRKTRGGLRNFLEKHKDEICLGAYLGDLLQKLRSGGETGEAPSSFLFLQACATVLEHGADEPFNGEGPEECSAFLERLLERLEVEELEARTSDWVKPSLVRKLFGVESQQMMRCSHCQISRDSAVENAFFLQVEIPKDKKITSITDCLGKYSDPVAVEWRCTTCGKTDATTKSLHITKLAPYTFINIVRGIQDNYGNHIKTMTRVTLPVSSRMELATKEGSVPFQLIADMTHHGPNIETGHWTASCIVNEQWWHFNDAKTHKLGTTYRASSRWESTLGLALFKKRPLKTRL</sequence>
<gene>
    <name evidence="3" type="ORF">N7G274_008958</name>
</gene>
<feature type="compositionally biased region" description="Basic and acidic residues" evidence="1">
    <location>
        <begin position="247"/>
        <end position="262"/>
    </location>
</feature>
<dbReference type="InterPro" id="IPR038765">
    <property type="entry name" value="Papain-like_cys_pep_sf"/>
</dbReference>
<feature type="compositionally biased region" description="Basic and acidic residues" evidence="1">
    <location>
        <begin position="19"/>
        <end position="47"/>
    </location>
</feature>
<feature type="compositionally biased region" description="Polar residues" evidence="1">
    <location>
        <begin position="353"/>
        <end position="367"/>
    </location>
</feature>
<accession>A0ABR3ZXB2</accession>
<dbReference type="Gene3D" id="3.90.70.10">
    <property type="entry name" value="Cysteine proteinases"/>
    <property type="match status" value="1"/>
</dbReference>
<name>A0ABR3ZXB2_9LECA</name>
<feature type="compositionally biased region" description="Basic residues" evidence="1">
    <location>
        <begin position="166"/>
        <end position="176"/>
    </location>
</feature>
<evidence type="ECO:0000256" key="1">
    <source>
        <dbReference type="SAM" id="MobiDB-lite"/>
    </source>
</evidence>
<reference evidence="3 4" key="1">
    <citation type="submission" date="2024-09" db="EMBL/GenBank/DDBJ databases">
        <title>Rethinking Asexuality: The Enigmatic Case of Functional Sexual Genes in Lepraria (Stereocaulaceae).</title>
        <authorList>
            <person name="Doellman M."/>
            <person name="Sun Y."/>
            <person name="Barcenas-Pena A."/>
            <person name="Lumbsch H.T."/>
            <person name="Grewe F."/>
        </authorList>
    </citation>
    <scope>NUCLEOTIDE SEQUENCE [LARGE SCALE GENOMIC DNA]</scope>
    <source>
        <strain evidence="3 4">Mercado 3170</strain>
    </source>
</reference>
<proteinExistence type="predicted"/>
<feature type="compositionally biased region" description="Low complexity" evidence="1">
    <location>
        <begin position="177"/>
        <end position="186"/>
    </location>
</feature>
<protein>
    <recommendedName>
        <fullName evidence="2">USP domain-containing protein</fullName>
    </recommendedName>
</protein>
<feature type="region of interest" description="Disordered" evidence="1">
    <location>
        <begin position="19"/>
        <end position="107"/>
    </location>
</feature>
<dbReference type="Pfam" id="PF00443">
    <property type="entry name" value="UCH"/>
    <property type="match status" value="1"/>
</dbReference>
<feature type="region of interest" description="Disordered" evidence="1">
    <location>
        <begin position="157"/>
        <end position="276"/>
    </location>
</feature>
<organism evidence="3 4">
    <name type="scientific">Stereocaulon virgatum</name>
    <dbReference type="NCBI Taxonomy" id="373712"/>
    <lineage>
        <taxon>Eukaryota</taxon>
        <taxon>Fungi</taxon>
        <taxon>Dikarya</taxon>
        <taxon>Ascomycota</taxon>
        <taxon>Pezizomycotina</taxon>
        <taxon>Lecanoromycetes</taxon>
        <taxon>OSLEUM clade</taxon>
        <taxon>Lecanoromycetidae</taxon>
        <taxon>Lecanorales</taxon>
        <taxon>Lecanorineae</taxon>
        <taxon>Stereocaulaceae</taxon>
        <taxon>Stereocaulon</taxon>
    </lineage>
</organism>
<dbReference type="EMBL" id="JBEFKJ010000033">
    <property type="protein sequence ID" value="KAL2038309.1"/>
    <property type="molecule type" value="Genomic_DNA"/>
</dbReference>
<dbReference type="Proteomes" id="UP001590950">
    <property type="component" value="Unassembled WGS sequence"/>
</dbReference>
<feature type="region of interest" description="Disordered" evidence="1">
    <location>
        <begin position="327"/>
        <end position="376"/>
    </location>
</feature>